<feature type="non-terminal residue" evidence="4">
    <location>
        <position position="157"/>
    </location>
</feature>
<dbReference type="InterPro" id="IPR029627">
    <property type="entry name" value="CCSER"/>
</dbReference>
<keyword evidence="5" id="KW-1185">Reference proteome</keyword>
<dbReference type="EMBL" id="JAHRIP010060138">
    <property type="protein sequence ID" value="MEQ2304759.1"/>
    <property type="molecule type" value="Genomic_DNA"/>
</dbReference>
<dbReference type="PANTHER" id="PTHR22461">
    <property type="entry name" value="SERINE-RICH COILED-COIL DOMAIN-CONTAINING PROTEIN 2-RELATED"/>
    <property type="match status" value="1"/>
</dbReference>
<dbReference type="PANTHER" id="PTHR22461:SF2">
    <property type="entry name" value="SERINE-RICH COILED-COIL DOMAIN-CONTAINING PROTEIN 2"/>
    <property type="match status" value="1"/>
</dbReference>
<evidence type="ECO:0000313" key="5">
    <source>
        <dbReference type="Proteomes" id="UP001469553"/>
    </source>
</evidence>
<organism evidence="4 5">
    <name type="scientific">Ameca splendens</name>
    <dbReference type="NCBI Taxonomy" id="208324"/>
    <lineage>
        <taxon>Eukaryota</taxon>
        <taxon>Metazoa</taxon>
        <taxon>Chordata</taxon>
        <taxon>Craniata</taxon>
        <taxon>Vertebrata</taxon>
        <taxon>Euteleostomi</taxon>
        <taxon>Actinopterygii</taxon>
        <taxon>Neopterygii</taxon>
        <taxon>Teleostei</taxon>
        <taxon>Neoteleostei</taxon>
        <taxon>Acanthomorphata</taxon>
        <taxon>Ovalentaria</taxon>
        <taxon>Atherinomorphae</taxon>
        <taxon>Cyprinodontiformes</taxon>
        <taxon>Goodeidae</taxon>
        <taxon>Ameca</taxon>
    </lineage>
</organism>
<evidence type="ECO:0000256" key="3">
    <source>
        <dbReference type="SAM" id="MobiDB-lite"/>
    </source>
</evidence>
<comment type="similarity">
    <text evidence="1">Belongs to the CCSER family.</text>
</comment>
<evidence type="ECO:0000256" key="2">
    <source>
        <dbReference type="ARBA" id="ARBA00023054"/>
    </source>
</evidence>
<keyword evidence="2" id="KW-0175">Coiled coil</keyword>
<evidence type="ECO:0000313" key="4">
    <source>
        <dbReference type="EMBL" id="MEQ2304759.1"/>
    </source>
</evidence>
<accession>A0ABV0ZFV7</accession>
<feature type="region of interest" description="Disordered" evidence="3">
    <location>
        <begin position="1"/>
        <end position="29"/>
    </location>
</feature>
<proteinExistence type="inferred from homology"/>
<reference evidence="4 5" key="1">
    <citation type="submission" date="2021-06" db="EMBL/GenBank/DDBJ databases">
        <authorList>
            <person name="Palmer J.M."/>
        </authorList>
    </citation>
    <scope>NUCLEOTIDE SEQUENCE [LARGE SCALE GENOMIC DNA]</scope>
    <source>
        <strain evidence="4 5">AS_MEX2019</strain>
        <tissue evidence="4">Muscle</tissue>
    </source>
</reference>
<protein>
    <submittedName>
        <fullName evidence="4">Uncharacterized protein</fullName>
    </submittedName>
</protein>
<dbReference type="Proteomes" id="UP001469553">
    <property type="component" value="Unassembled WGS sequence"/>
</dbReference>
<name>A0ABV0ZFV7_9TELE</name>
<gene>
    <name evidence="4" type="ORF">AMECASPLE_030718</name>
</gene>
<comment type="caution">
    <text evidence="4">The sequence shown here is derived from an EMBL/GenBank/DDBJ whole genome shotgun (WGS) entry which is preliminary data.</text>
</comment>
<sequence length="157" mass="18464">MSLMEHSDRGGQQGQRRKQHRWSGSDHSFHDSRHHFFNNYDNLKTSRFPSRPIQSDGKQPVYKPMLDEPTIEDMTQDCSVLRNQLLRLKTLLQLEETESPADVCEQTEDNTTLLQIEALIKEVQVLREELKSRDKAIALLTVQCQQLQQHQHQREQM</sequence>
<evidence type="ECO:0000256" key="1">
    <source>
        <dbReference type="ARBA" id="ARBA00010949"/>
    </source>
</evidence>